<dbReference type="InterPro" id="IPR000700">
    <property type="entry name" value="PAS-assoc_C"/>
</dbReference>
<feature type="modified residue" description="4-aspartylphosphate" evidence="4">
    <location>
        <position position="568"/>
    </location>
</feature>
<comment type="catalytic activity">
    <reaction evidence="1">
        <text>ATP + protein L-histidine = ADP + protein N-phospho-L-histidine.</text>
        <dbReference type="EC" id="2.7.13.3"/>
    </reaction>
</comment>
<evidence type="ECO:0000259" key="7">
    <source>
        <dbReference type="PROSITE" id="PS50112"/>
    </source>
</evidence>
<dbReference type="CDD" id="cd00082">
    <property type="entry name" value="HisKA"/>
    <property type="match status" value="1"/>
</dbReference>
<reference evidence="9 10" key="1">
    <citation type="submission" date="2024-05" db="EMBL/GenBank/DDBJ databases">
        <authorList>
            <person name="Liu Q."/>
            <person name="Xin Y.-H."/>
        </authorList>
    </citation>
    <scope>NUCLEOTIDE SEQUENCE [LARGE SCALE GENOMIC DNA]</scope>
    <source>
        <strain evidence="9 10">CGMCC 1.10181</strain>
    </source>
</reference>
<dbReference type="Gene3D" id="1.10.287.130">
    <property type="match status" value="1"/>
</dbReference>
<dbReference type="RefSeq" id="WP_343892671.1">
    <property type="nucleotide sequence ID" value="NZ_BAAAEH010000061.1"/>
</dbReference>
<organism evidence="9 10">
    <name type="scientific">Sphingomonas oligophenolica</name>
    <dbReference type="NCBI Taxonomy" id="301154"/>
    <lineage>
        <taxon>Bacteria</taxon>
        <taxon>Pseudomonadati</taxon>
        <taxon>Pseudomonadota</taxon>
        <taxon>Alphaproteobacteria</taxon>
        <taxon>Sphingomonadales</taxon>
        <taxon>Sphingomonadaceae</taxon>
        <taxon>Sphingomonas</taxon>
    </lineage>
</organism>
<dbReference type="CDD" id="cd00130">
    <property type="entry name" value="PAS"/>
    <property type="match status" value="2"/>
</dbReference>
<feature type="domain" description="PAC" evidence="8">
    <location>
        <begin position="215"/>
        <end position="267"/>
    </location>
</feature>
<dbReference type="NCBIfam" id="TIGR00229">
    <property type="entry name" value="sensory_box"/>
    <property type="match status" value="2"/>
</dbReference>
<name>A0ABU9Y7K4_9SPHN</name>
<dbReference type="InterPro" id="IPR003594">
    <property type="entry name" value="HATPase_dom"/>
</dbReference>
<dbReference type="InterPro" id="IPR011006">
    <property type="entry name" value="CheY-like_superfamily"/>
</dbReference>
<evidence type="ECO:0000256" key="1">
    <source>
        <dbReference type="ARBA" id="ARBA00000085"/>
    </source>
</evidence>
<protein>
    <recommendedName>
        <fullName evidence="2">histidine kinase</fullName>
        <ecNumber evidence="2">2.7.13.3</ecNumber>
    </recommendedName>
</protein>
<evidence type="ECO:0000259" key="6">
    <source>
        <dbReference type="PROSITE" id="PS50110"/>
    </source>
</evidence>
<dbReference type="Gene3D" id="3.30.450.20">
    <property type="entry name" value="PAS domain"/>
    <property type="match status" value="2"/>
</dbReference>
<dbReference type="PROSITE" id="PS50110">
    <property type="entry name" value="RESPONSE_REGULATORY"/>
    <property type="match status" value="1"/>
</dbReference>
<sequence length="638" mass="69705">MPDPSRFDSDLSEQRFQLLVNAVTDYAIYMLDRGGHVVSWNPGARRFKGYEADEIIGQHYSRFFREEDRAAGMPERALRAAEVEGRFEAEGWRIRKDGTRFWASAVIDPIRDEAGELIGFAKITRDITEKKAAERRLYESEQRFRLLVQGVTDYAIYMLDTDGRVTNWNAGAQAIKGYSFEEIVGEHFSRFYTPEDRAAGVPARALATALAEGKYEAEAIRVRKDGTRFWAHVVIDPIRDDSGRHIGFAKITRDVTERRNVEEELDQARAALVQSQKLQALGELTGGIAHDFNNLITVIRGSAELLRRGGLDEKKRAQYLNAIIETADHATTLTSHLLAFGRRQPLKPEVIDLNVRLDALAEVLSRTLGGGVEVKLDLAPTLGLVDVDSTQLETALLNAAINARDAMPNGGTLTLSTHNIADESGDMVCVALSDTGSGMPKEVLDRAFEPFFTTKAVGKGTGLGLSQIHGFAAQAGGRVEIDSVSGKGTTIRILLPHSHKSIAARSTFANQAVDGAGKTVLLVEDNEQVRNFAHILLTELNYRVIDAESAEQALAVLDAEPVDLVFSDVVMPGQSGVELGRLVRERFPALPVLLASGYSEEIAKGGAGDFDILPKPYGADSLAAALARVVNDTVRQPA</sequence>
<dbReference type="EMBL" id="JBDIME010000020">
    <property type="protein sequence ID" value="MEN2791767.1"/>
    <property type="molecule type" value="Genomic_DNA"/>
</dbReference>
<dbReference type="Pfam" id="PF13426">
    <property type="entry name" value="PAS_9"/>
    <property type="match status" value="2"/>
</dbReference>
<comment type="caution">
    <text evidence="9">The sequence shown here is derived from an EMBL/GenBank/DDBJ whole genome shotgun (WGS) entry which is preliminary data.</text>
</comment>
<dbReference type="SUPFAM" id="SSF47384">
    <property type="entry name" value="Homodimeric domain of signal transducing histidine kinase"/>
    <property type="match status" value="1"/>
</dbReference>
<dbReference type="InterPro" id="IPR035965">
    <property type="entry name" value="PAS-like_dom_sf"/>
</dbReference>
<feature type="domain" description="Response regulatory" evidence="6">
    <location>
        <begin position="519"/>
        <end position="630"/>
    </location>
</feature>
<dbReference type="SMART" id="SM00387">
    <property type="entry name" value="HATPase_c"/>
    <property type="match status" value="1"/>
</dbReference>
<dbReference type="SMART" id="SM00388">
    <property type="entry name" value="HisKA"/>
    <property type="match status" value="1"/>
</dbReference>
<dbReference type="InterPro" id="IPR001610">
    <property type="entry name" value="PAC"/>
</dbReference>
<feature type="domain" description="PAC" evidence="8">
    <location>
        <begin position="87"/>
        <end position="139"/>
    </location>
</feature>
<feature type="domain" description="PAS" evidence="7">
    <location>
        <begin position="12"/>
        <end position="69"/>
    </location>
</feature>
<evidence type="ECO:0000256" key="4">
    <source>
        <dbReference type="PROSITE-ProRule" id="PRU00169"/>
    </source>
</evidence>
<keyword evidence="10" id="KW-1185">Reference proteome</keyword>
<dbReference type="PROSITE" id="PS50113">
    <property type="entry name" value="PAC"/>
    <property type="match status" value="2"/>
</dbReference>
<evidence type="ECO:0000256" key="2">
    <source>
        <dbReference type="ARBA" id="ARBA00012438"/>
    </source>
</evidence>
<evidence type="ECO:0000313" key="9">
    <source>
        <dbReference type="EMBL" id="MEN2791767.1"/>
    </source>
</evidence>
<dbReference type="PRINTS" id="PR00344">
    <property type="entry name" value="BCTRLSENSOR"/>
</dbReference>
<dbReference type="PROSITE" id="PS50112">
    <property type="entry name" value="PAS"/>
    <property type="match status" value="2"/>
</dbReference>
<dbReference type="SMART" id="SM00091">
    <property type="entry name" value="PAS"/>
    <property type="match status" value="2"/>
</dbReference>
<dbReference type="Gene3D" id="3.30.565.10">
    <property type="entry name" value="Histidine kinase-like ATPase, C-terminal domain"/>
    <property type="match status" value="1"/>
</dbReference>
<dbReference type="Pfam" id="PF00512">
    <property type="entry name" value="HisKA"/>
    <property type="match status" value="1"/>
</dbReference>
<dbReference type="EC" id="2.7.13.3" evidence="2"/>
<dbReference type="Gene3D" id="3.40.50.2300">
    <property type="match status" value="1"/>
</dbReference>
<gene>
    <name evidence="9" type="ORF">ABC974_19200</name>
</gene>
<dbReference type="SUPFAM" id="SSF55785">
    <property type="entry name" value="PYP-like sensor domain (PAS domain)"/>
    <property type="match status" value="2"/>
</dbReference>
<dbReference type="PANTHER" id="PTHR43065">
    <property type="entry name" value="SENSOR HISTIDINE KINASE"/>
    <property type="match status" value="1"/>
</dbReference>
<keyword evidence="3 4" id="KW-0597">Phosphoprotein</keyword>
<proteinExistence type="predicted"/>
<dbReference type="InterPro" id="IPR001789">
    <property type="entry name" value="Sig_transdc_resp-reg_receiver"/>
</dbReference>
<dbReference type="InterPro" id="IPR000014">
    <property type="entry name" value="PAS"/>
</dbReference>
<dbReference type="SMART" id="SM00086">
    <property type="entry name" value="PAC"/>
    <property type="match status" value="2"/>
</dbReference>
<dbReference type="PROSITE" id="PS50109">
    <property type="entry name" value="HIS_KIN"/>
    <property type="match status" value="1"/>
</dbReference>
<evidence type="ECO:0000259" key="5">
    <source>
        <dbReference type="PROSITE" id="PS50109"/>
    </source>
</evidence>
<dbReference type="Pfam" id="PF02518">
    <property type="entry name" value="HATPase_c"/>
    <property type="match status" value="1"/>
</dbReference>
<dbReference type="InterPro" id="IPR036890">
    <property type="entry name" value="HATPase_C_sf"/>
</dbReference>
<dbReference type="SUPFAM" id="SSF55874">
    <property type="entry name" value="ATPase domain of HSP90 chaperone/DNA topoisomerase II/histidine kinase"/>
    <property type="match status" value="1"/>
</dbReference>
<accession>A0ABU9Y7K4</accession>
<dbReference type="Proteomes" id="UP001419910">
    <property type="component" value="Unassembled WGS sequence"/>
</dbReference>
<evidence type="ECO:0000256" key="3">
    <source>
        <dbReference type="ARBA" id="ARBA00022553"/>
    </source>
</evidence>
<dbReference type="PANTHER" id="PTHR43065:SF49">
    <property type="entry name" value="HISTIDINE KINASE"/>
    <property type="match status" value="1"/>
</dbReference>
<dbReference type="InterPro" id="IPR036097">
    <property type="entry name" value="HisK_dim/P_sf"/>
</dbReference>
<feature type="domain" description="Histidine kinase" evidence="5">
    <location>
        <begin position="287"/>
        <end position="499"/>
    </location>
</feature>
<feature type="domain" description="PAS" evidence="7">
    <location>
        <begin position="140"/>
        <end position="213"/>
    </location>
</feature>
<dbReference type="InterPro" id="IPR004358">
    <property type="entry name" value="Sig_transdc_His_kin-like_C"/>
</dbReference>
<dbReference type="InterPro" id="IPR005467">
    <property type="entry name" value="His_kinase_dom"/>
</dbReference>
<evidence type="ECO:0000313" key="10">
    <source>
        <dbReference type="Proteomes" id="UP001419910"/>
    </source>
</evidence>
<dbReference type="SMART" id="SM00448">
    <property type="entry name" value="REC"/>
    <property type="match status" value="1"/>
</dbReference>
<evidence type="ECO:0000259" key="8">
    <source>
        <dbReference type="PROSITE" id="PS50113"/>
    </source>
</evidence>
<dbReference type="InterPro" id="IPR003661">
    <property type="entry name" value="HisK_dim/P_dom"/>
</dbReference>
<dbReference type="Pfam" id="PF00072">
    <property type="entry name" value="Response_reg"/>
    <property type="match status" value="1"/>
</dbReference>
<dbReference type="SUPFAM" id="SSF52172">
    <property type="entry name" value="CheY-like"/>
    <property type="match status" value="1"/>
</dbReference>